<dbReference type="PRINTS" id="PR00369">
    <property type="entry name" value="FLAVODOXIN"/>
</dbReference>
<comment type="cofactor">
    <cofactor evidence="2 9">
        <name>FAD</name>
        <dbReference type="ChEBI" id="CHEBI:57692"/>
    </cofactor>
</comment>
<feature type="domain" description="FAD-binding FR-type" evidence="11">
    <location>
        <begin position="242"/>
        <end position="478"/>
    </location>
</feature>
<dbReference type="InterPro" id="IPR008254">
    <property type="entry name" value="Flavodoxin/NO_synth"/>
</dbReference>
<dbReference type="InterPro" id="IPR001433">
    <property type="entry name" value="OxRdtase_FAD/NAD-bd"/>
</dbReference>
<gene>
    <name evidence="12" type="ORF">WJX75_008217</name>
</gene>
<feature type="binding site" evidence="9">
    <location>
        <begin position="557"/>
        <end position="558"/>
    </location>
    <ligand>
        <name>NADP(+)</name>
        <dbReference type="ChEBI" id="CHEBI:58349"/>
    </ligand>
</feature>
<comment type="similarity">
    <text evidence="9">In the C-terminal section; belongs to the flavoprotein pyridine nucleotide cytochrome reductase family.</text>
</comment>
<dbReference type="HAMAP" id="MF_03178">
    <property type="entry name" value="NDOR1"/>
    <property type="match status" value="1"/>
</dbReference>
<feature type="binding site" evidence="9">
    <location>
        <begin position="416"/>
        <end position="419"/>
    </location>
    <ligand>
        <name>FAD</name>
        <dbReference type="ChEBI" id="CHEBI:57692"/>
    </ligand>
</feature>
<dbReference type="SUPFAM" id="SSF52343">
    <property type="entry name" value="Ferredoxin reductase-like, C-terminal NADP-linked domain"/>
    <property type="match status" value="1"/>
</dbReference>
<dbReference type="EC" id="1.18.1.-" evidence="9"/>
<evidence type="ECO:0000256" key="7">
    <source>
        <dbReference type="ARBA" id="ARBA00022857"/>
    </source>
</evidence>
<evidence type="ECO:0000259" key="11">
    <source>
        <dbReference type="PROSITE" id="PS51384"/>
    </source>
</evidence>
<keyword evidence="7 9" id="KW-0521">NADP</keyword>
<dbReference type="InterPro" id="IPR023173">
    <property type="entry name" value="NADPH_Cyt_P450_Rdtase_alpha"/>
</dbReference>
<dbReference type="PANTHER" id="PTHR19384:SF10">
    <property type="entry name" value="NADPH-DEPENDENT DIFLAVIN OXIDOREDUCTASE 1"/>
    <property type="match status" value="1"/>
</dbReference>
<comment type="cofactor">
    <cofactor evidence="1 9">
        <name>FMN</name>
        <dbReference type="ChEBI" id="CHEBI:58210"/>
    </cofactor>
</comment>
<dbReference type="Pfam" id="PF00175">
    <property type="entry name" value="NAD_binding_1"/>
    <property type="match status" value="1"/>
</dbReference>
<feature type="binding site" evidence="9">
    <location>
        <position position="491"/>
    </location>
    <ligand>
        <name>NADP(+)</name>
        <dbReference type="ChEBI" id="CHEBI:58349"/>
    </ligand>
</feature>
<evidence type="ECO:0000256" key="6">
    <source>
        <dbReference type="ARBA" id="ARBA00022827"/>
    </source>
</evidence>
<keyword evidence="8 9" id="KW-0560">Oxidoreductase</keyword>
<evidence type="ECO:0000259" key="10">
    <source>
        <dbReference type="PROSITE" id="PS50902"/>
    </source>
</evidence>
<dbReference type="Gene3D" id="3.40.50.360">
    <property type="match status" value="1"/>
</dbReference>
<evidence type="ECO:0000256" key="2">
    <source>
        <dbReference type="ARBA" id="ARBA00001974"/>
    </source>
</evidence>
<dbReference type="SUPFAM" id="SSF63380">
    <property type="entry name" value="Riboflavin synthase domain-like"/>
    <property type="match status" value="1"/>
</dbReference>
<dbReference type="Gene3D" id="1.20.990.10">
    <property type="entry name" value="NADPH-cytochrome p450 Reductase, Chain A, domain 3"/>
    <property type="match status" value="1"/>
</dbReference>
<evidence type="ECO:0000256" key="9">
    <source>
        <dbReference type="HAMAP-Rule" id="MF_03178"/>
    </source>
</evidence>
<dbReference type="InterPro" id="IPR039261">
    <property type="entry name" value="FNR_nucleotide-bd"/>
</dbReference>
<evidence type="ECO:0000313" key="12">
    <source>
        <dbReference type="EMBL" id="KAK9916876.1"/>
    </source>
</evidence>
<dbReference type="InterPro" id="IPR001094">
    <property type="entry name" value="Flavdoxin-like"/>
</dbReference>
<dbReference type="CDD" id="cd06207">
    <property type="entry name" value="CyPoR_like"/>
    <property type="match status" value="1"/>
</dbReference>
<organism evidence="12 13">
    <name type="scientific">Coccomyxa subellipsoidea</name>
    <dbReference type="NCBI Taxonomy" id="248742"/>
    <lineage>
        <taxon>Eukaryota</taxon>
        <taxon>Viridiplantae</taxon>
        <taxon>Chlorophyta</taxon>
        <taxon>core chlorophytes</taxon>
        <taxon>Trebouxiophyceae</taxon>
        <taxon>Trebouxiophyceae incertae sedis</taxon>
        <taxon>Coccomyxaceae</taxon>
        <taxon>Coccomyxa</taxon>
    </lineage>
</organism>
<dbReference type="Pfam" id="PF00667">
    <property type="entry name" value="FAD_binding_1"/>
    <property type="match status" value="1"/>
</dbReference>
<feature type="binding site" evidence="9">
    <location>
        <position position="137"/>
    </location>
    <ligand>
        <name>FMN</name>
        <dbReference type="ChEBI" id="CHEBI:58210"/>
    </ligand>
</feature>
<comment type="similarity">
    <text evidence="9">In the N-terminal section; belongs to the flavodoxin family.</text>
</comment>
<comment type="catalytic activity">
    <reaction evidence="9">
        <text>2 oxidized [2Fe-2S]-[protein] + NADPH = 2 reduced [2Fe-2S]-[protein] + NADP(+) + H(+)</text>
        <dbReference type="Rhea" id="RHEA:67716"/>
        <dbReference type="Rhea" id="RHEA-COMP:17327"/>
        <dbReference type="Rhea" id="RHEA-COMP:17328"/>
        <dbReference type="ChEBI" id="CHEBI:15378"/>
        <dbReference type="ChEBI" id="CHEBI:33737"/>
        <dbReference type="ChEBI" id="CHEBI:33738"/>
        <dbReference type="ChEBI" id="CHEBI:57783"/>
        <dbReference type="ChEBI" id="CHEBI:58349"/>
    </reaction>
</comment>
<feature type="binding site" evidence="9">
    <location>
        <begin position="450"/>
        <end position="453"/>
    </location>
    <ligand>
        <name>FAD</name>
        <dbReference type="ChEBI" id="CHEBI:57692"/>
    </ligand>
</feature>
<dbReference type="Pfam" id="PF00258">
    <property type="entry name" value="Flavodoxin_1"/>
    <property type="match status" value="1"/>
</dbReference>
<reference evidence="12 13" key="1">
    <citation type="journal article" date="2024" name="Nat. Commun.">
        <title>Phylogenomics reveals the evolutionary origins of lichenization in chlorophyte algae.</title>
        <authorList>
            <person name="Puginier C."/>
            <person name="Libourel C."/>
            <person name="Otte J."/>
            <person name="Skaloud P."/>
            <person name="Haon M."/>
            <person name="Grisel S."/>
            <person name="Petersen M."/>
            <person name="Berrin J.G."/>
            <person name="Delaux P.M."/>
            <person name="Dal Grande F."/>
            <person name="Keller J."/>
        </authorList>
    </citation>
    <scope>NUCLEOTIDE SEQUENCE [LARGE SCALE GENOMIC DNA]</scope>
    <source>
        <strain evidence="12 13">SAG 216-7</strain>
    </source>
</reference>
<name>A0ABR2YZ06_9CHLO</name>
<keyword evidence="13" id="KW-1185">Reference proteome</keyword>
<dbReference type="SUPFAM" id="SSF52218">
    <property type="entry name" value="Flavoproteins"/>
    <property type="match status" value="1"/>
</dbReference>
<dbReference type="InterPro" id="IPR003097">
    <property type="entry name" value="CysJ-like_FAD-binding"/>
</dbReference>
<dbReference type="PANTHER" id="PTHR19384">
    <property type="entry name" value="NITRIC OXIDE SYNTHASE-RELATED"/>
    <property type="match status" value="1"/>
</dbReference>
<evidence type="ECO:0000313" key="13">
    <source>
        <dbReference type="Proteomes" id="UP001491310"/>
    </source>
</evidence>
<comment type="subcellular location">
    <subcellularLocation>
        <location evidence="9">Cytoplasm</location>
    </subcellularLocation>
</comment>
<dbReference type="Proteomes" id="UP001491310">
    <property type="component" value="Unassembled WGS sequence"/>
</dbReference>
<dbReference type="PROSITE" id="PS50902">
    <property type="entry name" value="FLAVODOXIN_LIKE"/>
    <property type="match status" value="1"/>
</dbReference>
<sequence length="638" mass="69787">MTGQQLHKIPLLVLFGSQTGNAQDVAERIGREAKLRHYAPRVMAMDAFDVRLLPEESLVIFVASTTGQGELPANMKQSWRFLLRKNLPADSLAGVTHAVFGLGDSGYVGYNLVAKKLTRRLAALGGRAMVEQGLGDDQHPHGYEAALDPWLARLWDALRAEHPLPHGATEPLPGETGTPLEPKYRVTMLGKRAQPAADTNAVAALEEAASAARLFGQVEAAVAGTSSGDTLQDGLEPGYGPWRPYLARLLKNERITAADHFQDTRHIEVDLGDSGLAYQPGDLLAVFPQQSASALRDFLHRTRLDPDEWVRIQPAEPAAGTHNVAFQVRVGALVAGVMDVAGASPRRFFFEVLRSFTRDRTQADRLAYFASPGGREDFSRYNEREGRTALEVLEDFEDAAPPLEWLLQTMPRLKPRYFSIASSPLTHPGQAHITAAVVEYATPHRRRKRGVCTSWLASLQPGKATVPVWVEPGVMRPPDAGTPMVLVGPGTGVAPFRAFLEDRLTAQSQEGAGPVAPSYLYFGCRNEAKDFYYRDFWESCQCAGVLADPGGLVTAFSRDQASKVYVSQRVRETSAQLWTALQQGAVVFVCGSAKKMAQDVAAAFEKVCMQEGGLTKVEAANYMKQLEMKGRYVVEAWS</sequence>
<dbReference type="InterPro" id="IPR028879">
    <property type="entry name" value="NDOR1"/>
</dbReference>
<evidence type="ECO:0000256" key="5">
    <source>
        <dbReference type="ARBA" id="ARBA00022643"/>
    </source>
</evidence>
<evidence type="ECO:0000256" key="3">
    <source>
        <dbReference type="ARBA" id="ARBA00022490"/>
    </source>
</evidence>
<comment type="similarity">
    <text evidence="9">Belongs to the NADPH-dependent diflavin oxidoreductase NDOR1 family.</text>
</comment>
<dbReference type="Gene3D" id="2.40.30.10">
    <property type="entry name" value="Translation factors"/>
    <property type="match status" value="1"/>
</dbReference>
<comment type="caution">
    <text evidence="9">Lacks conserved residue(s) required for the propagation of feature annotation.</text>
</comment>
<evidence type="ECO:0000256" key="1">
    <source>
        <dbReference type="ARBA" id="ARBA00001917"/>
    </source>
</evidence>
<keyword evidence="6 9" id="KW-0274">FAD</keyword>
<dbReference type="PRINTS" id="PR00371">
    <property type="entry name" value="FPNCR"/>
</dbReference>
<dbReference type="InterPro" id="IPR001709">
    <property type="entry name" value="Flavoprot_Pyr_Nucl_cyt_Rdtase"/>
</dbReference>
<comment type="function">
    <text evidence="9">NADPH-dependent reductase which is a central component of the cytosolic iron-sulfur (Fe-S) protein assembly (CIA) machinery. Transfers electrons from NADPH via its FAD and FMN prosthetic groups to the [2Fe-2S] cluster of the anamorsin/DRE2 homolog, another key component of the CIA machinery. In turn, this reduced cluster provides electrons for assembly of cytosolic iron-sulfur cluster proteins.</text>
</comment>
<dbReference type="InterPro" id="IPR017938">
    <property type="entry name" value="Riboflavin_synthase-like_b-brl"/>
</dbReference>
<protein>
    <recommendedName>
        <fullName evidence="9">NADPH-dependent diflavin oxidoreductase 1</fullName>
        <ecNumber evidence="9">1.18.1.-</ecNumber>
    </recommendedName>
    <alternativeName>
        <fullName evidence="9">NADPH-dependent FMN and FAD-containing oxidoreductase</fullName>
    </alternativeName>
</protein>
<feature type="binding site" evidence="9">
    <location>
        <begin position="17"/>
        <end position="22"/>
    </location>
    <ligand>
        <name>FMN</name>
        <dbReference type="ChEBI" id="CHEBI:58210"/>
    </ligand>
</feature>
<keyword evidence="3 9" id="KW-0963">Cytoplasm</keyword>
<keyword evidence="4 9" id="KW-0285">Flavoprotein</keyword>
<feature type="binding site" evidence="9">
    <location>
        <begin position="64"/>
        <end position="67"/>
    </location>
    <ligand>
        <name>FMN</name>
        <dbReference type="ChEBI" id="CHEBI:58210"/>
    </ligand>
</feature>
<dbReference type="InterPro" id="IPR017927">
    <property type="entry name" value="FAD-bd_FR_type"/>
</dbReference>
<keyword evidence="5 9" id="KW-0288">FMN</keyword>
<accession>A0ABR2YZ06</accession>
<proteinExistence type="inferred from homology"/>
<feature type="binding site" evidence="9">
    <location>
        <position position="637"/>
    </location>
    <ligand>
        <name>FAD</name>
        <dbReference type="ChEBI" id="CHEBI:57692"/>
    </ligand>
</feature>
<dbReference type="Gene3D" id="3.40.50.80">
    <property type="entry name" value="Nucleotide-binding domain of ferredoxin-NADP reductase (FNR) module"/>
    <property type="match status" value="1"/>
</dbReference>
<evidence type="ECO:0000256" key="4">
    <source>
        <dbReference type="ARBA" id="ARBA00022630"/>
    </source>
</evidence>
<feature type="domain" description="Flavodoxin-like" evidence="10">
    <location>
        <begin position="11"/>
        <end position="155"/>
    </location>
</feature>
<dbReference type="PROSITE" id="PS51384">
    <property type="entry name" value="FAD_FR"/>
    <property type="match status" value="1"/>
</dbReference>
<dbReference type="InterPro" id="IPR029039">
    <property type="entry name" value="Flavoprotein-like_sf"/>
</dbReference>
<comment type="caution">
    <text evidence="12">The sequence shown here is derived from an EMBL/GenBank/DDBJ whole genome shotgun (WGS) entry which is preliminary data.</text>
</comment>
<dbReference type="EMBL" id="JALJOT010000003">
    <property type="protein sequence ID" value="KAK9916876.1"/>
    <property type="molecule type" value="Genomic_DNA"/>
</dbReference>
<evidence type="ECO:0000256" key="8">
    <source>
        <dbReference type="ARBA" id="ARBA00023002"/>
    </source>
</evidence>
<feature type="binding site" evidence="9">
    <location>
        <position position="599"/>
    </location>
    <ligand>
        <name>NADP(+)</name>
        <dbReference type="ChEBI" id="CHEBI:58349"/>
    </ligand>
</feature>